<sequence>HSHEDEYLGEVKDACTRWVGEPQLIEAFYKFLMMMKRIKFTLEKRNVDPRLRNRCRAEVPPLRAAHTKFRTWGYWKREDVKGWLFRCQQFFKLDNVEKEEKLARMQEAAKVMLNKRYTPLLTTPKHLTSTIYANRNITYHARPPTTKLALPSTPFNKTATIVNTPQKRRLSQKEYEEKRSKNLCFYCDQKCVPCHTCSGLLFSIEFLADDEVQKSMEEVEECLEEEVIEKPVVYPHISLNALAGVNDFYTMRIEGHVGKHDIHILVNSGRTHNFVDVQCAKKLGCERRSIYPLQI</sequence>
<accession>A0A699J620</accession>
<protein>
    <recommendedName>
        <fullName evidence="1">Lipoxygenase domain-containing protein</fullName>
    </recommendedName>
</protein>
<reference evidence="2" key="1">
    <citation type="journal article" date="2019" name="Sci. Rep.">
        <title>Draft genome of Tanacetum cinerariifolium, the natural source of mosquito coil.</title>
        <authorList>
            <person name="Yamashiro T."/>
            <person name="Shiraishi A."/>
            <person name="Satake H."/>
            <person name="Nakayama K."/>
        </authorList>
    </citation>
    <scope>NUCLEOTIDE SEQUENCE</scope>
</reference>
<feature type="non-terminal residue" evidence="2">
    <location>
        <position position="1"/>
    </location>
</feature>
<comment type="caution">
    <text evidence="2">The sequence shown here is derived from an EMBL/GenBank/DDBJ whole genome shotgun (WGS) entry which is preliminary data.</text>
</comment>
<dbReference type="Pfam" id="PF00305">
    <property type="entry name" value="Lipoxygenase"/>
    <property type="match status" value="1"/>
</dbReference>
<evidence type="ECO:0000259" key="1">
    <source>
        <dbReference type="PROSITE" id="PS51393"/>
    </source>
</evidence>
<dbReference type="GO" id="GO:0016702">
    <property type="term" value="F:oxidoreductase activity, acting on single donors with incorporation of molecular oxygen, incorporation of two atoms of oxygen"/>
    <property type="evidence" value="ECO:0007669"/>
    <property type="project" value="InterPro"/>
</dbReference>
<dbReference type="EMBL" id="BKCJ010375647">
    <property type="protein sequence ID" value="GFA14363.1"/>
    <property type="molecule type" value="Genomic_DNA"/>
</dbReference>
<organism evidence="2">
    <name type="scientific">Tanacetum cinerariifolium</name>
    <name type="common">Dalmatian daisy</name>
    <name type="synonym">Chrysanthemum cinerariifolium</name>
    <dbReference type="NCBI Taxonomy" id="118510"/>
    <lineage>
        <taxon>Eukaryota</taxon>
        <taxon>Viridiplantae</taxon>
        <taxon>Streptophyta</taxon>
        <taxon>Embryophyta</taxon>
        <taxon>Tracheophyta</taxon>
        <taxon>Spermatophyta</taxon>
        <taxon>Magnoliopsida</taxon>
        <taxon>eudicotyledons</taxon>
        <taxon>Gunneridae</taxon>
        <taxon>Pentapetalae</taxon>
        <taxon>asterids</taxon>
        <taxon>campanulids</taxon>
        <taxon>Asterales</taxon>
        <taxon>Asteraceae</taxon>
        <taxon>Asteroideae</taxon>
        <taxon>Anthemideae</taxon>
        <taxon>Anthemidinae</taxon>
        <taxon>Tanacetum</taxon>
    </lineage>
</organism>
<evidence type="ECO:0000313" key="2">
    <source>
        <dbReference type="EMBL" id="GFA14363.1"/>
    </source>
</evidence>
<dbReference type="GO" id="GO:0046872">
    <property type="term" value="F:metal ion binding"/>
    <property type="evidence" value="ECO:0007669"/>
    <property type="project" value="InterPro"/>
</dbReference>
<gene>
    <name evidence="2" type="ORF">Tci_586335</name>
</gene>
<proteinExistence type="predicted"/>
<dbReference type="AlphaFoldDB" id="A0A699J620"/>
<dbReference type="InterPro" id="IPR013819">
    <property type="entry name" value="LipOase_C"/>
</dbReference>
<feature type="domain" description="Lipoxygenase" evidence="1">
    <location>
        <begin position="1"/>
        <end position="80"/>
    </location>
</feature>
<name>A0A699J620_TANCI</name>
<dbReference type="PROSITE" id="PS51393">
    <property type="entry name" value="LIPOXYGENASE_3"/>
    <property type="match status" value="1"/>
</dbReference>